<dbReference type="KEGG" id="rain:Rai3103_08895"/>
<reference evidence="1 2" key="1">
    <citation type="submission" date="2019-10" db="EMBL/GenBank/DDBJ databases">
        <title>Genomic analysis of Raineyella sp. CBA3103.</title>
        <authorList>
            <person name="Roh S.W."/>
        </authorList>
    </citation>
    <scope>NUCLEOTIDE SEQUENCE [LARGE SCALE GENOMIC DNA]</scope>
    <source>
        <strain evidence="1 2">CBA3103</strain>
    </source>
</reference>
<name>A0A5Q2FBI9_9ACTN</name>
<keyword evidence="2" id="KW-1185">Reference proteome</keyword>
<dbReference type="Proteomes" id="UP000386847">
    <property type="component" value="Chromosome"/>
</dbReference>
<evidence type="ECO:0000313" key="1">
    <source>
        <dbReference type="EMBL" id="QGF23771.1"/>
    </source>
</evidence>
<accession>A0A5Q2FBI9</accession>
<dbReference type="Pfam" id="PF05402">
    <property type="entry name" value="PqqD"/>
    <property type="match status" value="1"/>
</dbReference>
<protein>
    <submittedName>
        <fullName evidence="1">PqqD family peptide modification chaperone</fullName>
    </submittedName>
</protein>
<dbReference type="EMBL" id="CP045725">
    <property type="protein sequence ID" value="QGF23771.1"/>
    <property type="molecule type" value="Genomic_DNA"/>
</dbReference>
<proteinExistence type="predicted"/>
<dbReference type="RefSeq" id="WP_153572301.1">
    <property type="nucleotide sequence ID" value="NZ_CP045725.1"/>
</dbReference>
<evidence type="ECO:0000313" key="2">
    <source>
        <dbReference type="Proteomes" id="UP000386847"/>
    </source>
</evidence>
<sequence length="79" mass="8743">MFHEWLDDSLVVCEPVSGDIYTLAGSGAEIYQLYADKSDDEVLAELSRSYPDEPPSNLAHHRDLFVAKLVAAGLMTRSD</sequence>
<dbReference type="AlphaFoldDB" id="A0A5Q2FBI9"/>
<gene>
    <name evidence="1" type="ORF">Rai3103_08895</name>
</gene>
<dbReference type="InterPro" id="IPR008792">
    <property type="entry name" value="PQQD"/>
</dbReference>
<organism evidence="1 2">
    <name type="scientific">Raineyella fluvialis</name>
    <dbReference type="NCBI Taxonomy" id="2662261"/>
    <lineage>
        <taxon>Bacteria</taxon>
        <taxon>Bacillati</taxon>
        <taxon>Actinomycetota</taxon>
        <taxon>Actinomycetes</taxon>
        <taxon>Propionibacteriales</taxon>
        <taxon>Propionibacteriaceae</taxon>
        <taxon>Raineyella</taxon>
    </lineage>
</organism>